<dbReference type="AlphaFoldDB" id="A0A8S1EYL2"/>
<feature type="domain" description="Golgin subfamily A conserved" evidence="4">
    <location>
        <begin position="306"/>
        <end position="776"/>
    </location>
</feature>
<dbReference type="GO" id="GO:0005801">
    <property type="term" value="C:cis-Golgi network"/>
    <property type="evidence" value="ECO:0007669"/>
    <property type="project" value="TreeGrafter"/>
</dbReference>
<evidence type="ECO:0000256" key="2">
    <source>
        <dbReference type="SAM" id="Coils"/>
    </source>
</evidence>
<organism evidence="5 6">
    <name type="scientific">Caenorhabditis bovis</name>
    <dbReference type="NCBI Taxonomy" id="2654633"/>
    <lineage>
        <taxon>Eukaryota</taxon>
        <taxon>Metazoa</taxon>
        <taxon>Ecdysozoa</taxon>
        <taxon>Nematoda</taxon>
        <taxon>Chromadorea</taxon>
        <taxon>Rhabditida</taxon>
        <taxon>Rhabditina</taxon>
        <taxon>Rhabditomorpha</taxon>
        <taxon>Rhabditoidea</taxon>
        <taxon>Rhabditidae</taxon>
        <taxon>Peloderinae</taxon>
        <taxon>Caenorhabditis</taxon>
    </lineage>
</organism>
<comment type="caution">
    <text evidence="5">The sequence shown here is derived from an EMBL/GenBank/DDBJ whole genome shotgun (WGS) entry which is preliminary data.</text>
</comment>
<reference evidence="5 6" key="1">
    <citation type="submission" date="2020-04" db="EMBL/GenBank/DDBJ databases">
        <authorList>
            <person name="Laetsch R D."/>
            <person name="Stevens L."/>
            <person name="Kumar S."/>
            <person name="Blaxter L. M."/>
        </authorList>
    </citation>
    <scope>NUCLEOTIDE SEQUENCE [LARGE SCALE GENOMIC DNA]</scope>
</reference>
<dbReference type="InterPro" id="IPR024858">
    <property type="entry name" value="GOLGA"/>
</dbReference>
<evidence type="ECO:0000313" key="5">
    <source>
        <dbReference type="EMBL" id="CAB3405656.1"/>
    </source>
</evidence>
<keyword evidence="1 2" id="KW-0175">Coiled coil</keyword>
<dbReference type="Proteomes" id="UP000494206">
    <property type="component" value="Unassembled WGS sequence"/>
</dbReference>
<name>A0A8S1EYL2_9PELO</name>
<dbReference type="GO" id="GO:0000137">
    <property type="term" value="C:Golgi cis cisterna"/>
    <property type="evidence" value="ECO:0007669"/>
    <property type="project" value="TreeGrafter"/>
</dbReference>
<feature type="coiled-coil region" evidence="2">
    <location>
        <begin position="540"/>
        <end position="584"/>
    </location>
</feature>
<dbReference type="GO" id="GO:0007030">
    <property type="term" value="P:Golgi organization"/>
    <property type="evidence" value="ECO:0007669"/>
    <property type="project" value="TreeGrafter"/>
</dbReference>
<feature type="region of interest" description="Disordered" evidence="3">
    <location>
        <begin position="21"/>
        <end position="42"/>
    </location>
</feature>
<evidence type="ECO:0000256" key="1">
    <source>
        <dbReference type="ARBA" id="ARBA00023054"/>
    </source>
</evidence>
<feature type="compositionally biased region" description="Basic and acidic residues" evidence="3">
    <location>
        <begin position="21"/>
        <end position="32"/>
    </location>
</feature>
<keyword evidence="6" id="KW-1185">Reference proteome</keyword>
<dbReference type="PANTHER" id="PTHR10881:SF46">
    <property type="entry name" value="GOLGIN SUBFAMILY A MEMBER 2"/>
    <property type="match status" value="1"/>
</dbReference>
<proteinExistence type="predicted"/>
<gene>
    <name evidence="5" type="ORF">CBOVIS_LOCUS7827</name>
</gene>
<evidence type="ECO:0000259" key="4">
    <source>
        <dbReference type="Pfam" id="PF15070"/>
    </source>
</evidence>
<dbReference type="EMBL" id="CADEPM010000004">
    <property type="protein sequence ID" value="CAB3405656.1"/>
    <property type="molecule type" value="Genomic_DNA"/>
</dbReference>
<dbReference type="GO" id="GO:0032580">
    <property type="term" value="C:Golgi cisterna membrane"/>
    <property type="evidence" value="ECO:0007669"/>
    <property type="project" value="TreeGrafter"/>
</dbReference>
<feature type="coiled-coil region" evidence="2">
    <location>
        <begin position="128"/>
        <end position="155"/>
    </location>
</feature>
<sequence length="899" mass="103849">MNDASSLTKAEMLAAAKKKLKDFESRRNHDSRASPTSSIVSSELGGNGVLSSIKNEDRQLLSISPFQQIGNEWYQAYTQLKAQHDELCSHYAQLHTAYSQISVNGVHVDAENQIIQLQSALSTVVEEKLDCQAELRRTKENLEKILTEFEEFRKEHINKTTESHVEGDESVEIKKLLSKLEQKDNLLSARHSELEHCRREVSEIQAHLLTVQHERSEAQARVRSLVRENNAIEESLKQLRKELQMKDLHLKQLGAHTVEGKEDKLVHLNDQLEILTKSLSDANIEKSKLIAEYDALKKHYSERERALEQKQKEMAVELENIQNHRFSADDRVQQLENQLHLALKDLEKMKLEATLSKNLETESAHDFFNEEDSNRRVREAVALERIELERRLEEEQRRREEEILEKDRMIFERDQLLAEIEMKYRLLEERMLETTNNGADLLSLSEQLQNEKATVSRAVAQNRELKSQLIETEDRLIALTDAKLQLELDKQAAEHQVRELTKQLNLENAGLVPNIAEVIALQPHLESRPNTEEKGTEPMVIEHEQENDELDQIRREYEEMRLRFETAQAELAQVRAELRRSHTQNEQMDQIMRQNAEDENQNSIHVELTQAVVRLNELAAENEQLREAISDLSTRLNGERVRSAEAENKLEEILKMDRQPKDQQEPPPNLMVVQPEASEKINAEEWARKELEKRFSRAMMQNAELTEAIDKLEHVNQQLQLENDTIADHIIVYQHQRRLIRERIRVKDEQLRAMEEERQKTIARCQELQNVLMTVLNKGGILKEYETKKRTTARRVSRSYSHSTVDELSGDEDVIVDAKLDVVPDRSEVSSPSLIATVHVKEQVPNGAASPARSLSPINETEDASVRRILEIISDISKAQMPTSAQLHCTQCIGDIKEI</sequence>
<feature type="coiled-coil region" evidence="2">
    <location>
        <begin position="378"/>
        <end position="503"/>
    </location>
</feature>
<feature type="coiled-coil region" evidence="2">
    <location>
        <begin position="215"/>
        <end position="352"/>
    </location>
</feature>
<feature type="coiled-coil region" evidence="2">
    <location>
        <begin position="608"/>
        <end position="642"/>
    </location>
</feature>
<evidence type="ECO:0000256" key="3">
    <source>
        <dbReference type="SAM" id="MobiDB-lite"/>
    </source>
</evidence>
<accession>A0A8S1EYL2</accession>
<protein>
    <recommendedName>
        <fullName evidence="4">Golgin subfamily A conserved domain-containing protein</fullName>
    </recommendedName>
</protein>
<dbReference type="InterPro" id="IPR043976">
    <property type="entry name" value="GOLGA_cons_dom"/>
</dbReference>
<evidence type="ECO:0000313" key="6">
    <source>
        <dbReference type="Proteomes" id="UP000494206"/>
    </source>
</evidence>
<feature type="coiled-coil region" evidence="2">
    <location>
        <begin position="688"/>
        <end position="771"/>
    </location>
</feature>
<dbReference type="PANTHER" id="PTHR10881">
    <property type="entry name" value="GOLGIN SUBFAMILY A MEMBER-RELATED"/>
    <property type="match status" value="1"/>
</dbReference>
<dbReference type="Pfam" id="PF15070">
    <property type="entry name" value="GOLGA2L5"/>
    <property type="match status" value="1"/>
</dbReference>
<dbReference type="OrthoDB" id="5978643at2759"/>